<evidence type="ECO:0000313" key="2">
    <source>
        <dbReference type="Proteomes" id="UP000662200"/>
    </source>
</evidence>
<proteinExistence type="predicted"/>
<evidence type="ECO:0000313" key="1">
    <source>
        <dbReference type="EMBL" id="GGK17188.1"/>
    </source>
</evidence>
<gene>
    <name evidence="1" type="ORF">GCM10010124_07170</name>
</gene>
<sequence length="69" mass="6835">MQETSDEHCRVRLGGLSAGVMALTTPAAARDPDPGLAVGDATVTGAGDDSFVSPVVAPGLHAFGVTLSL</sequence>
<accession>A0A8J3BL87</accession>
<name>A0A8J3BL87_9ACTN</name>
<dbReference type="Proteomes" id="UP000662200">
    <property type="component" value="Unassembled WGS sequence"/>
</dbReference>
<reference evidence="1" key="1">
    <citation type="journal article" date="2014" name="Int. J. Syst. Evol. Microbiol.">
        <title>Complete genome sequence of Corynebacterium casei LMG S-19264T (=DSM 44701T), isolated from a smear-ripened cheese.</title>
        <authorList>
            <consortium name="US DOE Joint Genome Institute (JGI-PGF)"/>
            <person name="Walter F."/>
            <person name="Albersmeier A."/>
            <person name="Kalinowski J."/>
            <person name="Ruckert C."/>
        </authorList>
    </citation>
    <scope>NUCLEOTIDE SEQUENCE</scope>
    <source>
        <strain evidence="1">JCM 3091</strain>
    </source>
</reference>
<organism evidence="1 2">
    <name type="scientific">Pilimelia terevasa</name>
    <dbReference type="NCBI Taxonomy" id="53372"/>
    <lineage>
        <taxon>Bacteria</taxon>
        <taxon>Bacillati</taxon>
        <taxon>Actinomycetota</taxon>
        <taxon>Actinomycetes</taxon>
        <taxon>Micromonosporales</taxon>
        <taxon>Micromonosporaceae</taxon>
        <taxon>Pilimelia</taxon>
    </lineage>
</organism>
<keyword evidence="2" id="KW-1185">Reference proteome</keyword>
<dbReference type="EMBL" id="BMQC01000002">
    <property type="protein sequence ID" value="GGK17188.1"/>
    <property type="molecule type" value="Genomic_DNA"/>
</dbReference>
<protein>
    <submittedName>
        <fullName evidence="1">Uncharacterized protein</fullName>
    </submittedName>
</protein>
<dbReference type="AlphaFoldDB" id="A0A8J3BL87"/>
<comment type="caution">
    <text evidence="1">The sequence shown here is derived from an EMBL/GenBank/DDBJ whole genome shotgun (WGS) entry which is preliminary data.</text>
</comment>
<reference evidence="1" key="2">
    <citation type="submission" date="2020-09" db="EMBL/GenBank/DDBJ databases">
        <authorList>
            <person name="Sun Q."/>
            <person name="Ohkuma M."/>
        </authorList>
    </citation>
    <scope>NUCLEOTIDE SEQUENCE</scope>
    <source>
        <strain evidence="1">JCM 3091</strain>
    </source>
</reference>